<accession>A0ABT8G0D5</accession>
<evidence type="ECO:0000313" key="2">
    <source>
        <dbReference type="Proteomes" id="UP001172738"/>
    </source>
</evidence>
<name>A0ABT8G0D5_9MICO</name>
<dbReference type="Proteomes" id="UP001172738">
    <property type="component" value="Unassembled WGS sequence"/>
</dbReference>
<sequence>MAESVIVEGWACYSLEVDGQSVPLIAGPHMFSEPDADYLVSEAKFGALPVGYTWRVTGEYVSGEEADAARGACALAESYLAIADGAAEGYEE</sequence>
<keyword evidence="2" id="KW-1185">Reference proteome</keyword>
<dbReference type="EMBL" id="JAUHPV010000002">
    <property type="protein sequence ID" value="MDN4472174.1"/>
    <property type="molecule type" value="Genomic_DNA"/>
</dbReference>
<protein>
    <submittedName>
        <fullName evidence="1">Uncharacterized protein</fullName>
    </submittedName>
</protein>
<evidence type="ECO:0000313" key="1">
    <source>
        <dbReference type="EMBL" id="MDN4472174.1"/>
    </source>
</evidence>
<comment type="caution">
    <text evidence="1">The sequence shown here is derived from an EMBL/GenBank/DDBJ whole genome shotgun (WGS) entry which is preliminary data.</text>
</comment>
<organism evidence="1 2">
    <name type="scientific">Demequina zhanjiangensis</name>
    <dbReference type="NCBI Taxonomy" id="3051659"/>
    <lineage>
        <taxon>Bacteria</taxon>
        <taxon>Bacillati</taxon>
        <taxon>Actinomycetota</taxon>
        <taxon>Actinomycetes</taxon>
        <taxon>Micrococcales</taxon>
        <taxon>Demequinaceae</taxon>
        <taxon>Demequina</taxon>
    </lineage>
</organism>
<dbReference type="RefSeq" id="WP_301126529.1">
    <property type="nucleotide sequence ID" value="NZ_JAUHPV010000002.1"/>
</dbReference>
<reference evidence="1" key="1">
    <citation type="submission" date="2023-06" db="EMBL/GenBank/DDBJ databases">
        <title>SYSU T00b26.</title>
        <authorList>
            <person name="Gao L."/>
            <person name="Fang B.-Z."/>
            <person name="Li W.-J."/>
        </authorList>
    </citation>
    <scope>NUCLEOTIDE SEQUENCE</scope>
    <source>
        <strain evidence="1">SYSU T00b26</strain>
    </source>
</reference>
<proteinExistence type="predicted"/>
<gene>
    <name evidence="1" type="ORF">QQX04_04110</name>
</gene>